<keyword evidence="5 7" id="KW-0503">Monooxygenase</keyword>
<comment type="cofactor">
    <cofactor evidence="6">
        <name>heme</name>
        <dbReference type="ChEBI" id="CHEBI:30413"/>
    </cofactor>
</comment>
<sequence>MAPLLLIATSLTFIYLLTLALGLQGRTRRLPPGPRGWPLVGALPAFRRATASSAGLTAWLLSLRTYGELTTIRLGSATWISLNSTRVVAALIDKRGIITSERPYYPVASGLVSQHKRTVLRQTAAWREGRRVMQRLLLSSADLAQYGAWAELESTALLAAYLQRPERWFAHHTRYTLSVVYRIVFGQRVRRRTREVEAFVFAAAEFVASINASAVDFFPWVATVFPQFMWRGRWKDMGERHRQIYQAWWRQVKEAVDGGTAPPSWTRDVLLAKETGYTGSDEDAMYLSTSVVGAGADNPRKVLNTFVMAALRYPDILTRARAAVDGVCGTGADMRLPRMKDMESMPYICALLKEVMRWRPSVPLIPPHQLTQDLEFEGYLFPKGTIFAINAIALGQECEHPDDFKPERWLDDDVCNVSHGHWSFGGGRRICVGYRVAQQLLFIALARLIYCFDYEAAGPLDDRTLNHQKPGEPFPVQVKVRSKEHEALILNEARQSGVLEDATLEF</sequence>
<accession>A0A370TIL2</accession>
<dbReference type="RefSeq" id="XP_031868010.1">
    <property type="nucleotide sequence ID" value="XM_032015741.1"/>
</dbReference>
<dbReference type="PRINTS" id="PR00385">
    <property type="entry name" value="P450"/>
</dbReference>
<dbReference type="PRINTS" id="PR00463">
    <property type="entry name" value="EP450I"/>
</dbReference>
<dbReference type="PROSITE" id="PS00086">
    <property type="entry name" value="CYTOCHROME_P450"/>
    <property type="match status" value="1"/>
</dbReference>
<reference evidence="8 9" key="1">
    <citation type="journal article" date="2018" name="IMA Fungus">
        <title>IMA Genome-F 9: Draft genome sequence of Annulohypoxylon stygium, Aspergillus mulundensis, Berkeleyomyces basicola (syn. Thielaviopsis basicola), Ceratocystis smalleyi, two Cercospora beticola strains, Coleophoma cylindrospora, Fusarium fracticaudum, Phialophora cf. hyalina, and Morchella septimelata.</title>
        <authorList>
            <person name="Wingfield B.D."/>
            <person name="Bills G.F."/>
            <person name="Dong Y."/>
            <person name="Huang W."/>
            <person name="Nel W.J."/>
            <person name="Swalarsk-Parry B.S."/>
            <person name="Vaghefi N."/>
            <person name="Wilken P.M."/>
            <person name="An Z."/>
            <person name="de Beer Z.W."/>
            <person name="De Vos L."/>
            <person name="Chen L."/>
            <person name="Duong T.A."/>
            <person name="Gao Y."/>
            <person name="Hammerbacher A."/>
            <person name="Kikkert J.R."/>
            <person name="Li Y."/>
            <person name="Li H."/>
            <person name="Li K."/>
            <person name="Li Q."/>
            <person name="Liu X."/>
            <person name="Ma X."/>
            <person name="Naidoo K."/>
            <person name="Pethybridge S.J."/>
            <person name="Sun J."/>
            <person name="Steenkamp E.T."/>
            <person name="van der Nest M.A."/>
            <person name="van Wyk S."/>
            <person name="Wingfield M.J."/>
            <person name="Xiong C."/>
            <person name="Yue Q."/>
            <person name="Zhang X."/>
        </authorList>
    </citation>
    <scope>NUCLEOTIDE SEQUENCE [LARGE SCALE GENOMIC DNA]</scope>
    <source>
        <strain evidence="8 9">BP 5553</strain>
    </source>
</reference>
<evidence type="ECO:0000256" key="7">
    <source>
        <dbReference type="RuleBase" id="RU000461"/>
    </source>
</evidence>
<dbReference type="CDD" id="cd11065">
    <property type="entry name" value="CYP64-like"/>
    <property type="match status" value="1"/>
</dbReference>
<proteinExistence type="inferred from homology"/>
<comment type="similarity">
    <text evidence="1 7">Belongs to the cytochrome P450 family.</text>
</comment>
<protein>
    <recommendedName>
        <fullName evidence="10">Cytochrome P450</fullName>
    </recommendedName>
</protein>
<comment type="caution">
    <text evidence="8">The sequence shown here is derived from an EMBL/GenBank/DDBJ whole genome shotgun (WGS) entry which is preliminary data.</text>
</comment>
<evidence type="ECO:0000256" key="3">
    <source>
        <dbReference type="ARBA" id="ARBA00023002"/>
    </source>
</evidence>
<evidence type="ECO:0000313" key="8">
    <source>
        <dbReference type="EMBL" id="RDL35187.1"/>
    </source>
</evidence>
<dbReference type="GO" id="GO:0005506">
    <property type="term" value="F:iron ion binding"/>
    <property type="evidence" value="ECO:0007669"/>
    <property type="project" value="InterPro"/>
</dbReference>
<dbReference type="Pfam" id="PF00067">
    <property type="entry name" value="p450"/>
    <property type="match status" value="1"/>
</dbReference>
<gene>
    <name evidence="8" type="ORF">BP5553_07118</name>
</gene>
<keyword evidence="4 6" id="KW-0408">Iron</keyword>
<evidence type="ECO:0000256" key="5">
    <source>
        <dbReference type="ARBA" id="ARBA00023033"/>
    </source>
</evidence>
<dbReference type="GO" id="GO:0016705">
    <property type="term" value="F:oxidoreductase activity, acting on paired donors, with incorporation or reduction of molecular oxygen"/>
    <property type="evidence" value="ECO:0007669"/>
    <property type="project" value="InterPro"/>
</dbReference>
<feature type="binding site" description="axial binding residue" evidence="6">
    <location>
        <position position="431"/>
    </location>
    <ligand>
        <name>heme</name>
        <dbReference type="ChEBI" id="CHEBI:30413"/>
    </ligand>
    <ligandPart>
        <name>Fe</name>
        <dbReference type="ChEBI" id="CHEBI:18248"/>
    </ligandPart>
</feature>
<organism evidence="8 9">
    <name type="scientific">Venustampulla echinocandica</name>
    <dbReference type="NCBI Taxonomy" id="2656787"/>
    <lineage>
        <taxon>Eukaryota</taxon>
        <taxon>Fungi</taxon>
        <taxon>Dikarya</taxon>
        <taxon>Ascomycota</taxon>
        <taxon>Pezizomycotina</taxon>
        <taxon>Leotiomycetes</taxon>
        <taxon>Helotiales</taxon>
        <taxon>Pleuroascaceae</taxon>
        <taxon>Venustampulla</taxon>
    </lineage>
</organism>
<evidence type="ECO:0000256" key="1">
    <source>
        <dbReference type="ARBA" id="ARBA00010617"/>
    </source>
</evidence>
<dbReference type="InterPro" id="IPR001128">
    <property type="entry name" value="Cyt_P450"/>
</dbReference>
<evidence type="ECO:0008006" key="10">
    <source>
        <dbReference type="Google" id="ProtNLM"/>
    </source>
</evidence>
<dbReference type="GO" id="GO:0020037">
    <property type="term" value="F:heme binding"/>
    <property type="evidence" value="ECO:0007669"/>
    <property type="project" value="InterPro"/>
</dbReference>
<name>A0A370TIL2_9HELO</name>
<dbReference type="GO" id="GO:0004497">
    <property type="term" value="F:monooxygenase activity"/>
    <property type="evidence" value="ECO:0007669"/>
    <property type="project" value="UniProtKB-KW"/>
</dbReference>
<dbReference type="Gene3D" id="1.10.630.10">
    <property type="entry name" value="Cytochrome P450"/>
    <property type="match status" value="1"/>
</dbReference>
<dbReference type="InterPro" id="IPR050364">
    <property type="entry name" value="Cytochrome_P450_fung"/>
</dbReference>
<evidence type="ECO:0000256" key="4">
    <source>
        <dbReference type="ARBA" id="ARBA00023004"/>
    </source>
</evidence>
<dbReference type="EMBL" id="NPIC01000006">
    <property type="protein sequence ID" value="RDL35187.1"/>
    <property type="molecule type" value="Genomic_DNA"/>
</dbReference>
<dbReference type="InterPro" id="IPR017972">
    <property type="entry name" value="Cyt_P450_CS"/>
</dbReference>
<keyword evidence="6 7" id="KW-0349">Heme</keyword>
<dbReference type="STRING" id="2656787.A0A370TIL2"/>
<dbReference type="Proteomes" id="UP000254866">
    <property type="component" value="Unassembled WGS sequence"/>
</dbReference>
<dbReference type="PANTHER" id="PTHR46300:SF2">
    <property type="entry name" value="CYTOCHROME P450 MONOOXYGENASE ALNH-RELATED"/>
    <property type="match status" value="1"/>
</dbReference>
<dbReference type="GeneID" id="43599967"/>
<evidence type="ECO:0000313" key="9">
    <source>
        <dbReference type="Proteomes" id="UP000254866"/>
    </source>
</evidence>
<dbReference type="AlphaFoldDB" id="A0A370TIL2"/>
<evidence type="ECO:0000256" key="2">
    <source>
        <dbReference type="ARBA" id="ARBA00022723"/>
    </source>
</evidence>
<keyword evidence="9" id="KW-1185">Reference proteome</keyword>
<evidence type="ECO:0000256" key="6">
    <source>
        <dbReference type="PIRSR" id="PIRSR602401-1"/>
    </source>
</evidence>
<dbReference type="PANTHER" id="PTHR46300">
    <property type="entry name" value="P450, PUTATIVE (EUROFUNG)-RELATED-RELATED"/>
    <property type="match status" value="1"/>
</dbReference>
<keyword evidence="3 7" id="KW-0560">Oxidoreductase</keyword>
<dbReference type="InterPro" id="IPR002401">
    <property type="entry name" value="Cyt_P450_E_grp-I"/>
</dbReference>
<dbReference type="InterPro" id="IPR036396">
    <property type="entry name" value="Cyt_P450_sf"/>
</dbReference>
<dbReference type="SUPFAM" id="SSF48264">
    <property type="entry name" value="Cytochrome P450"/>
    <property type="match status" value="1"/>
</dbReference>
<dbReference type="OrthoDB" id="1103324at2759"/>
<keyword evidence="2 6" id="KW-0479">Metal-binding</keyword>